<dbReference type="EMBL" id="CP032382">
    <property type="protein sequence ID" value="AYB33918.1"/>
    <property type="molecule type" value="Genomic_DNA"/>
</dbReference>
<dbReference type="Pfam" id="PF03992">
    <property type="entry name" value="ABM"/>
    <property type="match status" value="1"/>
</dbReference>
<gene>
    <name evidence="2" type="ORF">D4L85_26550</name>
</gene>
<accession>A0A385SYV4</accession>
<dbReference type="GO" id="GO:0004497">
    <property type="term" value="F:monooxygenase activity"/>
    <property type="evidence" value="ECO:0007669"/>
    <property type="project" value="UniProtKB-KW"/>
</dbReference>
<dbReference type="InterPro" id="IPR007138">
    <property type="entry name" value="ABM_dom"/>
</dbReference>
<evidence type="ECO:0000259" key="1">
    <source>
        <dbReference type="PROSITE" id="PS51725"/>
    </source>
</evidence>
<dbReference type="AlphaFoldDB" id="A0A385SYV4"/>
<dbReference type="Gene3D" id="3.30.70.100">
    <property type="match status" value="1"/>
</dbReference>
<dbReference type="PANTHER" id="PTHR33336">
    <property type="entry name" value="QUINOL MONOOXYGENASE YGIN-RELATED"/>
    <property type="match status" value="1"/>
</dbReference>
<proteinExistence type="predicted"/>
<name>A0A385SYV4_9BACT</name>
<dbReference type="InterPro" id="IPR011008">
    <property type="entry name" value="Dimeric_a/b-barrel"/>
</dbReference>
<reference evidence="3" key="1">
    <citation type="submission" date="2018-09" db="EMBL/GenBank/DDBJ databases">
        <title>Chryseolinea sp. KIS68-18 isolated from soil.</title>
        <authorList>
            <person name="Weon H.-Y."/>
            <person name="Kwon S.-W."/>
            <person name="Lee S.A."/>
        </authorList>
    </citation>
    <scope>NUCLEOTIDE SEQUENCE [LARGE SCALE GENOMIC DNA]</scope>
    <source>
        <strain evidence="3">KIS68-18</strain>
    </source>
</reference>
<dbReference type="InterPro" id="IPR050744">
    <property type="entry name" value="AI-2_Isomerase_LsrG"/>
</dbReference>
<evidence type="ECO:0000313" key="3">
    <source>
        <dbReference type="Proteomes" id="UP000266183"/>
    </source>
</evidence>
<keyword evidence="3" id="KW-1185">Reference proteome</keyword>
<dbReference type="RefSeq" id="WP_119757145.1">
    <property type="nucleotide sequence ID" value="NZ_CP032382.1"/>
</dbReference>
<evidence type="ECO:0000313" key="2">
    <source>
        <dbReference type="EMBL" id="AYB33918.1"/>
    </source>
</evidence>
<organism evidence="2 3">
    <name type="scientific">Chryseolinea soli</name>
    <dbReference type="NCBI Taxonomy" id="2321403"/>
    <lineage>
        <taxon>Bacteria</taxon>
        <taxon>Pseudomonadati</taxon>
        <taxon>Bacteroidota</taxon>
        <taxon>Cytophagia</taxon>
        <taxon>Cytophagales</taxon>
        <taxon>Fulvivirgaceae</taxon>
        <taxon>Chryseolinea</taxon>
    </lineage>
</organism>
<keyword evidence="2" id="KW-0503">Monooxygenase</keyword>
<sequence>MTESKTRYGFTGSFKTKPGKGADMIAILLQAAESVRTAKGCHLYIISQDEKDPDNIHVFETWDSREDHDNSLKMEDSKGLIAQAMPLLEGKPQGMSLKVFGGAGLK</sequence>
<dbReference type="KEGG" id="chk:D4L85_26550"/>
<dbReference type="PANTHER" id="PTHR33336:SF14">
    <property type="entry name" value="ANTIBIOTIC BIOSYNTHESIS MONOOXYGENASE"/>
    <property type="match status" value="1"/>
</dbReference>
<dbReference type="SUPFAM" id="SSF54909">
    <property type="entry name" value="Dimeric alpha+beta barrel"/>
    <property type="match status" value="1"/>
</dbReference>
<protein>
    <submittedName>
        <fullName evidence="2">Antibiotic biosynthesis monooxygenase</fullName>
    </submittedName>
</protein>
<dbReference type="PROSITE" id="PS51725">
    <property type="entry name" value="ABM"/>
    <property type="match status" value="1"/>
</dbReference>
<dbReference type="Proteomes" id="UP000266183">
    <property type="component" value="Chromosome"/>
</dbReference>
<feature type="domain" description="ABM" evidence="1">
    <location>
        <begin position="8"/>
        <end position="100"/>
    </location>
</feature>
<keyword evidence="2" id="KW-0560">Oxidoreductase</keyword>
<dbReference type="OrthoDB" id="165368at2"/>